<dbReference type="PANTHER" id="PTHR30441:SF4">
    <property type="entry name" value="PROTEIN ASMA"/>
    <property type="match status" value="1"/>
</dbReference>
<sequence length="1433" mass="148210">MPPLAVVLLLAALVAVSHLMPLNMMRPMAQAQLSAALSRPVSLSGDLWIRIGPSVRFVAKGIDVRNPEGSGFPEPEFLTARRVAIDIPLLSLLAGSPNITRAVAAGGDLQFQVRSDGVNNWNLSQTTDTETESTIALPDVLKVKDGRVALIDVPANQTSAIEHLDISLTPRWVAPDGRQVGPGEGLQAGWDLAAEGQILDRKVTLAGQHSAVSPDGVYALDLALQSEFATGTVKGRVFERPVTGFDGRVEARIPSVRQLAHWLQIPLDPAQPDPGSLALEAELAADGKRSALTRGVITGDYATGQAHGSLEAVEGGLRLDGAADLGLLDFDAYLPPPDVETELPTPIANLAIFRAIRQIADLPDTQVPLEWLAGLQGGYGLKVDRAILRALELQNGQACLSVAGGTARLTLVEDNRDQGMAGGPDAEVQAGATGSDAAAAAPSAAEDKADDPCTRPAPSAAASPDGNAAATADASDTSDAGAAADAEQAPPPGTGHLTLVLSRQAGAADAAQVAAAVQLDGAATAMPIGAVPLLFPAKPPANGAAKTKGDARKSDGGKADDGKTAAGEAADGQGADGETGPAAPTVYLTGRTRLETRGVTWLRLAAEIEGRVKAVLSDSAAADAPAAVEAEVQAPGGDEALTATLSLKGQEEKIGLDVTASPLRTILLEDSFTLKAQLQGGLGNGSIDGVVQTRPVPSFRGNADVKSESPGPLLAVVTGDPSLRDYDPGPLALTLAMVEEGEAIEIRQAVLQLGDSRIEAEGRIVPQETTRVSLTVTGSKMDLARLLPPSSGGGGKLPAMPAASLFPQGLDLELHGTFTELRTQDLAFDKVEVKAVVAPAQLSLTGNGTPAGGGTARLELSLTGDGAGTGAATGDDDDGDAGQAAAQRRSVTAEGKLDLEAEASRLKQLFRAEAGDGASGSGSLKAAFRTDGDSLPALMHGLTGTASVTIKNMQGELHPIDELSASLDAGPDATSLTVDARFPKPQLGADDAIAIVARKRGETAVTNNPVHGELRCKGHLWHCLAAGEVPAELSLVSGDSRLDLDGRAAFREAPGQVSGRLSFAGKRLSDWDGLVGDALPQYGPYKLTADVVLTPHRQTFSDLALTVANSDFAGRLDMRWRDKRPWLDANLKSKHLNTEDFGSQNVEGQQFAEKVRVPTGWLDWVRGKAQLAVGEMKIQHGFTMNDVDTALESDGRRLQVHRYRAGLIGGQFDATGSLQGAAKDAAAVDMQGSLKEADVSKVAARLGEPDIVSGALDAVVKLRSQGTTLDDLVGRPTGEYFVRIDKGHISNDALGLLSVKFADIFSPLFGSTSQTDLNCLQSQGTAKAGDLQVPEMRLDTSIFQVHGEGQLSMPKQSIDMDFRMFGSRVSVASLAPAFSVTGKLSDPDISFNAAETALDLAPSLLGSLAGEVASIVKGVTGAGDKGSVGSGCP</sequence>
<keyword evidence="4" id="KW-1185">Reference proteome</keyword>
<dbReference type="Proteomes" id="UP001595528">
    <property type="component" value="Unassembled WGS sequence"/>
</dbReference>
<feature type="domain" description="AsmA" evidence="2">
    <location>
        <begin position="1118"/>
        <end position="1331"/>
    </location>
</feature>
<evidence type="ECO:0000259" key="2">
    <source>
        <dbReference type="Pfam" id="PF05170"/>
    </source>
</evidence>
<dbReference type="PANTHER" id="PTHR30441">
    <property type="entry name" value="DUF748 DOMAIN-CONTAINING PROTEIN"/>
    <property type="match status" value="1"/>
</dbReference>
<name>A0ABV7KYF4_9PROT</name>
<feature type="compositionally biased region" description="Low complexity" evidence="1">
    <location>
        <begin position="456"/>
        <end position="488"/>
    </location>
</feature>
<dbReference type="EMBL" id="JBHRTR010000020">
    <property type="protein sequence ID" value="MFC3227205.1"/>
    <property type="molecule type" value="Genomic_DNA"/>
</dbReference>
<feature type="compositionally biased region" description="Low complexity" evidence="1">
    <location>
        <begin position="430"/>
        <end position="444"/>
    </location>
</feature>
<feature type="region of interest" description="Disordered" evidence="1">
    <location>
        <begin position="843"/>
        <end position="893"/>
    </location>
</feature>
<dbReference type="RefSeq" id="WP_379899366.1">
    <property type="nucleotide sequence ID" value="NZ_JBHRTR010000020.1"/>
</dbReference>
<protein>
    <submittedName>
        <fullName evidence="3">AsmA family protein</fullName>
    </submittedName>
</protein>
<feature type="compositionally biased region" description="Low complexity" evidence="1">
    <location>
        <begin position="564"/>
        <end position="580"/>
    </location>
</feature>
<evidence type="ECO:0000256" key="1">
    <source>
        <dbReference type="SAM" id="MobiDB-lite"/>
    </source>
</evidence>
<comment type="caution">
    <text evidence="3">The sequence shown here is derived from an EMBL/GenBank/DDBJ whole genome shotgun (WGS) entry which is preliminary data.</text>
</comment>
<feature type="region of interest" description="Disordered" evidence="1">
    <location>
        <begin position="541"/>
        <end position="584"/>
    </location>
</feature>
<proteinExistence type="predicted"/>
<evidence type="ECO:0000313" key="3">
    <source>
        <dbReference type="EMBL" id="MFC3227205.1"/>
    </source>
</evidence>
<organism evidence="3 4">
    <name type="scientific">Marinibaculum pumilum</name>
    <dbReference type="NCBI Taxonomy" id="1766165"/>
    <lineage>
        <taxon>Bacteria</taxon>
        <taxon>Pseudomonadati</taxon>
        <taxon>Pseudomonadota</taxon>
        <taxon>Alphaproteobacteria</taxon>
        <taxon>Rhodospirillales</taxon>
        <taxon>Rhodospirillaceae</taxon>
        <taxon>Marinibaculum</taxon>
    </lineage>
</organism>
<feature type="region of interest" description="Disordered" evidence="1">
    <location>
        <begin position="416"/>
        <end position="497"/>
    </location>
</feature>
<reference evidence="4" key="1">
    <citation type="journal article" date="2019" name="Int. J. Syst. Evol. Microbiol.">
        <title>The Global Catalogue of Microorganisms (GCM) 10K type strain sequencing project: providing services to taxonomists for standard genome sequencing and annotation.</title>
        <authorList>
            <consortium name="The Broad Institute Genomics Platform"/>
            <consortium name="The Broad Institute Genome Sequencing Center for Infectious Disease"/>
            <person name="Wu L."/>
            <person name="Ma J."/>
        </authorList>
    </citation>
    <scope>NUCLEOTIDE SEQUENCE [LARGE SCALE GENOMIC DNA]</scope>
    <source>
        <strain evidence="4">KCTC 42964</strain>
    </source>
</reference>
<feature type="domain" description="AsmA" evidence="2">
    <location>
        <begin position="5"/>
        <end position="157"/>
    </location>
</feature>
<accession>A0ABV7KYF4</accession>
<feature type="compositionally biased region" description="Basic and acidic residues" evidence="1">
    <location>
        <begin position="547"/>
        <end position="563"/>
    </location>
</feature>
<feature type="non-terminal residue" evidence="3">
    <location>
        <position position="1433"/>
    </location>
</feature>
<dbReference type="Pfam" id="PF05170">
    <property type="entry name" value="AsmA"/>
    <property type="match status" value="2"/>
</dbReference>
<evidence type="ECO:0000313" key="4">
    <source>
        <dbReference type="Proteomes" id="UP001595528"/>
    </source>
</evidence>
<gene>
    <name evidence="3" type="ORF">ACFOGJ_08195</name>
</gene>
<dbReference type="InterPro" id="IPR052894">
    <property type="entry name" value="AsmA-related"/>
</dbReference>
<dbReference type="InterPro" id="IPR007844">
    <property type="entry name" value="AsmA"/>
</dbReference>